<evidence type="ECO:0000313" key="2">
    <source>
        <dbReference type="EMBL" id="PVZ71821.1"/>
    </source>
</evidence>
<evidence type="ECO:0000313" key="3">
    <source>
        <dbReference type="Proteomes" id="UP000244906"/>
    </source>
</evidence>
<evidence type="ECO:0000256" key="1">
    <source>
        <dbReference type="SAM" id="Phobius"/>
    </source>
</evidence>
<dbReference type="GO" id="GO:0042910">
    <property type="term" value="F:xenobiotic transmembrane transporter activity"/>
    <property type="evidence" value="ECO:0007669"/>
    <property type="project" value="TreeGrafter"/>
</dbReference>
<feature type="transmembrane region" description="Helical" evidence="1">
    <location>
        <begin position="900"/>
        <end position="920"/>
    </location>
</feature>
<dbReference type="InterPro" id="IPR001036">
    <property type="entry name" value="Acrflvin-R"/>
</dbReference>
<organism evidence="2 3">
    <name type="scientific">Pelagibaculum spongiae</name>
    <dbReference type="NCBI Taxonomy" id="2080658"/>
    <lineage>
        <taxon>Bacteria</taxon>
        <taxon>Pseudomonadati</taxon>
        <taxon>Pseudomonadota</taxon>
        <taxon>Gammaproteobacteria</taxon>
        <taxon>Oceanospirillales</taxon>
        <taxon>Pelagibaculum</taxon>
    </lineage>
</organism>
<keyword evidence="1" id="KW-1133">Transmembrane helix</keyword>
<keyword evidence="1" id="KW-0472">Membrane</keyword>
<dbReference type="SUPFAM" id="SSF82714">
    <property type="entry name" value="Multidrug efflux transporter AcrB TolC docking domain, DN and DC subdomains"/>
    <property type="match status" value="2"/>
</dbReference>
<sequence>MIGYFAKHPTASNLLMLLILILGVSALPNIKRETFPEFANRKLQVSVIYPGASTSDVETGICVPLEEAIDGLAQIDTLSCESREGQGKLTVELEEGGNIARLLSDVKTEVDAIDNFPQQAESPLIKEIGRNDPLITLAISADTADFHLKQYAESVKDQLQKLPDISLIELQGFSDQQLSVRLNLPLLRQYGLSIEQVAQRIKRQNVKLPSGNLETQGKTLLIRVDQQKVTAVSLATTIISNTPQGGVLRLSDIAQVTERFEKDEVSVFIGGKRTALLKINKTKSQDALVLVDQVKQFVNQLEKQAPKRIDLTLTQDTAKIVEDRLNMLLGNAWQGILLVFAVMWLFFGWRYSFWVAMGLPVSFMGAFWLMSLMGVSINMISMVALLMSIGILMDDAIVIAESIAHQLEKGKSALQGAIDGVLLVGPGVFSSFLTTASVFIGLLWLSGDIGAVLQVFPQVLLATVAVSLIEAFFILPCHLYHSLLMHPQTAEETVKQPKIKRWFNQTFENFRHKQLVNLVERLTQHRYLASGAAFALFFMTISLLAGGAIKFKAFPSLEGDILEMRLLMPQGTPLDQTKKIVQRSVKQLELINQDLTLLQPELNGQPQSLIKSITVEYNQNGDAFEKGTHIATVRADILTAETRNSSIYTVKDRWRDSVGEVAGAIQLAFKEPTLGPSGRPIEIQLHSENLQQLSEAAWEIRQQLISYQGVVDVLDDLRPGKPEWKIELLPSASALGVDGLLIANQLRSGYFGITADEFQRGSQTLKVDVQLSDRDKSSLQQLQNFPITLNNGQQIPLASLTNITPDRGYARINRVNGQRTVTLIGDIDTRYANTQQIIAEVEKTTILPLLEKYPNLSFSYQGELKQGNTTGKSIMQKFLMGLIGVFIILSFQFRSYAEPIIVMLAIPLALIGSLWGHLLFGYDFTMPSMLGFVSLAGIVVNNSILLVTYIKVHIADGMSLHQSAVQAAHSRFRAIFITTATTIAGTLPILLETSLQAQIVQPLVVSLIFGLASSSILVVLILPCFYMILEDFGLVELKTS</sequence>
<keyword evidence="1" id="KW-0812">Transmembrane</keyword>
<accession>A0A2V1GXB7</accession>
<protein>
    <submittedName>
        <fullName evidence="2">AcrB/AcrD/AcrF family protein</fullName>
    </submittedName>
</protein>
<dbReference type="GO" id="GO:0005886">
    <property type="term" value="C:plasma membrane"/>
    <property type="evidence" value="ECO:0007669"/>
    <property type="project" value="TreeGrafter"/>
</dbReference>
<dbReference type="InterPro" id="IPR027463">
    <property type="entry name" value="AcrB_DN_DC_subdom"/>
</dbReference>
<feature type="transmembrane region" description="Helical" evidence="1">
    <location>
        <begin position="1003"/>
        <end position="1029"/>
    </location>
</feature>
<dbReference type="Proteomes" id="UP000244906">
    <property type="component" value="Unassembled WGS sequence"/>
</dbReference>
<proteinExistence type="predicted"/>
<feature type="transmembrane region" description="Helical" evidence="1">
    <location>
        <begin position="327"/>
        <end position="347"/>
    </location>
</feature>
<dbReference type="EMBL" id="QDDL01000001">
    <property type="protein sequence ID" value="PVZ71821.1"/>
    <property type="molecule type" value="Genomic_DNA"/>
</dbReference>
<feature type="transmembrane region" description="Helical" evidence="1">
    <location>
        <begin position="874"/>
        <end position="893"/>
    </location>
</feature>
<feature type="transmembrane region" description="Helical" evidence="1">
    <location>
        <begin position="451"/>
        <end position="475"/>
    </location>
</feature>
<dbReference type="PRINTS" id="PR00702">
    <property type="entry name" value="ACRIFLAVINRP"/>
</dbReference>
<dbReference type="PANTHER" id="PTHR32063">
    <property type="match status" value="1"/>
</dbReference>
<dbReference type="Gene3D" id="1.20.1640.10">
    <property type="entry name" value="Multidrug efflux transporter AcrB transmembrane domain"/>
    <property type="match status" value="2"/>
</dbReference>
<feature type="transmembrane region" description="Helical" evidence="1">
    <location>
        <begin position="421"/>
        <end position="445"/>
    </location>
</feature>
<dbReference type="Gene3D" id="3.30.70.1430">
    <property type="entry name" value="Multidrug efflux transporter AcrB pore domain"/>
    <property type="match status" value="2"/>
</dbReference>
<dbReference type="Pfam" id="PF00873">
    <property type="entry name" value="ACR_tran"/>
    <property type="match status" value="1"/>
</dbReference>
<gene>
    <name evidence="2" type="ORF">DC094_01995</name>
</gene>
<dbReference type="AlphaFoldDB" id="A0A2V1GXB7"/>
<dbReference type="SUPFAM" id="SSF82866">
    <property type="entry name" value="Multidrug efflux transporter AcrB transmembrane domain"/>
    <property type="match status" value="2"/>
</dbReference>
<dbReference type="Gene3D" id="3.30.2090.10">
    <property type="entry name" value="Multidrug efflux transporter AcrB TolC docking domain, DN and DC subdomains"/>
    <property type="match status" value="2"/>
</dbReference>
<dbReference type="SUPFAM" id="SSF82693">
    <property type="entry name" value="Multidrug efflux transporter AcrB pore domain, PN1, PN2, PC1 and PC2 subdomains"/>
    <property type="match status" value="2"/>
</dbReference>
<feature type="transmembrane region" description="Helical" evidence="1">
    <location>
        <begin position="932"/>
        <end position="952"/>
    </location>
</feature>
<name>A0A2V1GXB7_9GAMM</name>
<dbReference type="RefSeq" id="WP_116685408.1">
    <property type="nucleotide sequence ID" value="NZ_CAWNYD010000001.1"/>
</dbReference>
<feature type="transmembrane region" description="Helical" evidence="1">
    <location>
        <begin position="527"/>
        <end position="549"/>
    </location>
</feature>
<dbReference type="PANTHER" id="PTHR32063:SF33">
    <property type="entry name" value="RND SUPERFAMILY EFFLUX PUMP PERMEASE COMPONENT"/>
    <property type="match status" value="1"/>
</dbReference>
<feature type="transmembrane region" description="Helical" evidence="1">
    <location>
        <begin position="972"/>
        <end position="991"/>
    </location>
</feature>
<dbReference type="Gene3D" id="3.30.70.1320">
    <property type="entry name" value="Multidrug efflux transporter AcrB pore domain like"/>
    <property type="match status" value="1"/>
</dbReference>
<dbReference type="OrthoDB" id="5287122at2"/>
<dbReference type="Gene3D" id="3.30.70.1440">
    <property type="entry name" value="Multidrug efflux transporter AcrB pore domain"/>
    <property type="match status" value="1"/>
</dbReference>
<comment type="caution">
    <text evidence="2">The sequence shown here is derived from an EMBL/GenBank/DDBJ whole genome shotgun (WGS) entry which is preliminary data.</text>
</comment>
<reference evidence="2 3" key="1">
    <citation type="submission" date="2018-04" db="EMBL/GenBank/DDBJ databases">
        <title>Thalassorhabdus spongiae gen. nov., sp. nov., isolated from a marine sponge in South-West Iceland.</title>
        <authorList>
            <person name="Knobloch S."/>
            <person name="Daussin A."/>
            <person name="Johannsson R."/>
            <person name="Marteinsson V.T."/>
        </authorList>
    </citation>
    <scope>NUCLEOTIDE SEQUENCE [LARGE SCALE GENOMIC DNA]</scope>
    <source>
        <strain evidence="2 3">Hp12</strain>
    </source>
</reference>
<keyword evidence="3" id="KW-1185">Reference proteome</keyword>